<feature type="coiled-coil region" evidence="8">
    <location>
        <begin position="826"/>
        <end position="853"/>
    </location>
</feature>
<dbReference type="PROSITE" id="PS50982">
    <property type="entry name" value="MBD"/>
    <property type="match status" value="1"/>
</dbReference>
<comment type="similarity">
    <text evidence="2">Belongs to the FPP family.</text>
</comment>
<comment type="subcellular location">
    <subcellularLocation>
        <location evidence="1">Nucleus</location>
    </subcellularLocation>
</comment>
<evidence type="ECO:0000256" key="4">
    <source>
        <dbReference type="ARBA" id="ARBA00023054"/>
    </source>
</evidence>
<feature type="compositionally biased region" description="Basic and acidic residues" evidence="9">
    <location>
        <begin position="868"/>
        <end position="886"/>
    </location>
</feature>
<evidence type="ECO:0000256" key="7">
    <source>
        <dbReference type="ARBA" id="ARBA00023242"/>
    </source>
</evidence>
<evidence type="ECO:0000313" key="11">
    <source>
        <dbReference type="EMBL" id="CAA2955696.1"/>
    </source>
</evidence>
<accession>A0A8S0PVS7</accession>
<dbReference type="SUPFAM" id="SSF54171">
    <property type="entry name" value="DNA-binding domain"/>
    <property type="match status" value="1"/>
</dbReference>
<evidence type="ECO:0000256" key="3">
    <source>
        <dbReference type="ARBA" id="ARBA00023015"/>
    </source>
</evidence>
<dbReference type="CDD" id="cd01396">
    <property type="entry name" value="MeCP2_MBD"/>
    <property type="match status" value="1"/>
</dbReference>
<dbReference type="Proteomes" id="UP000594638">
    <property type="component" value="Unassembled WGS sequence"/>
</dbReference>
<dbReference type="InterPro" id="IPR001739">
    <property type="entry name" value="Methyl_CpG_DNA-bd"/>
</dbReference>
<organism evidence="11 12">
    <name type="scientific">Olea europaea subsp. europaea</name>
    <dbReference type="NCBI Taxonomy" id="158383"/>
    <lineage>
        <taxon>Eukaryota</taxon>
        <taxon>Viridiplantae</taxon>
        <taxon>Streptophyta</taxon>
        <taxon>Embryophyta</taxon>
        <taxon>Tracheophyta</taxon>
        <taxon>Spermatophyta</taxon>
        <taxon>Magnoliopsida</taxon>
        <taxon>eudicotyledons</taxon>
        <taxon>Gunneridae</taxon>
        <taxon>Pentapetalae</taxon>
        <taxon>asterids</taxon>
        <taxon>lamiids</taxon>
        <taxon>Lamiales</taxon>
        <taxon>Oleaceae</taxon>
        <taxon>Oleeae</taxon>
        <taxon>Olea</taxon>
    </lineage>
</organism>
<comment type="caution">
    <text evidence="11">The sequence shown here is derived from an EMBL/GenBank/DDBJ whole genome shotgun (WGS) entry which is preliminary data.</text>
</comment>
<keyword evidence="3" id="KW-0805">Transcription regulation</keyword>
<feature type="region of interest" description="Disordered" evidence="9">
    <location>
        <begin position="514"/>
        <end position="552"/>
    </location>
</feature>
<evidence type="ECO:0000313" key="12">
    <source>
        <dbReference type="Proteomes" id="UP000594638"/>
    </source>
</evidence>
<reference evidence="11 12" key="1">
    <citation type="submission" date="2019-12" db="EMBL/GenBank/DDBJ databases">
        <authorList>
            <person name="Alioto T."/>
            <person name="Alioto T."/>
            <person name="Gomez Garrido J."/>
        </authorList>
    </citation>
    <scope>NUCLEOTIDE SEQUENCE [LARGE SCALE GENOMIC DNA]</scope>
</reference>
<gene>
    <name evidence="11" type="ORF">OLEA9_A015025</name>
</gene>
<keyword evidence="12" id="KW-1185">Reference proteome</keyword>
<sequence>MDNKSWLWKKKSAEKSLVGDKANISSSINEEVLTQAHPLLTEKAELERDIRILNGKLSSALAERNGKDDFAKKQVKIAREAIAGWEKAETEAIYLKQELDSVLQQRKAAEERLGHLDASLKECMRHLQFVREEKERRIHDAMIKMSKEFKNTKSTLDERLVEAGKRLAKLDAENTQLRKALFRKDKLIEDLNKCRAQVEADFNALMSRVESMKKENASLKYEVRVLEKEFDIRIEEREFNRRMSDISQKQHLDSVKKIAKLETECQRLHLLLQKWLPGPAALAKMKDEVAMLGRDQVEMRGRKFYPSLVGSMDFSVEVAADTQRRIDFLTEQLHATEEENRTLKETFDKKPKKLEFSRTMYARTTSRLSQASMSDVGNDDKASYPESWASALISEMEHFKTEKQLGTSSDKLLGNSEIKLMDDFAEMEKLALVSVDYPAGSSYHSLEEGNAISRPSGLISSQEFQSDDRVVNKEPGWLGDTLKLLLEQSSATQRSPGEVLEDIKAALAHINTSNPRSLNAEETTNLPDVSPSPEVSGHVYQKLPNHSSRTDASVRRASYNISTTKKSCQKFQSSVSVSICKMLELIEGINMPYLENSVAEFYSGKDDKLLSYKNSEFTTGYMVRVFQWRISELSAILRQFACTCKDLLNGTADLEQFAQKVASTLEWIMNHCFSLQDVSSMKEAVRNHFDWDESQSENELDNELINQCAQSNKLHLESNEMLYIPTESSLNGHNRSCQMEEVQQDRRLNVELKNKDSSTADFEVRPQSEITKSESFMVQMQETNEILGTSKSEMEIMNLSKVKIKDTIGMHKMMKEDPETQLMEANIELNKEISCFENELEKRNNSCRRLEATRHDLRIDLKGMTSKDVPDDRKHREKHLKNDREVTGASQIRVECQEIVLNLDKEVKDLASPTDATPSDKVILTSKRNISHKLSPLDKMLAEVNVEMQDLNFSLNKELIQDGDNHSAVSTDVAIASQGSKKSNVACNDPADMEYDNSRAWVIDKPNLPKTPPGFHRDLVLRKDFSKLDCYYFAPNGRKFRAGTEVASFLKENIEYKDLSARDFSFSVPKVMMDTVPVAAAKVESSGGSKRK</sequence>
<feature type="compositionally biased region" description="Polar residues" evidence="9">
    <location>
        <begin position="514"/>
        <end position="527"/>
    </location>
</feature>
<dbReference type="InterPro" id="IPR016177">
    <property type="entry name" value="DNA-bd_dom_sf"/>
</dbReference>
<dbReference type="PANTHER" id="PTHR31580:SF22">
    <property type="entry name" value="FILAMENT-LIKE PLANT PROTEIN 7"/>
    <property type="match status" value="1"/>
</dbReference>
<feature type="region of interest" description="Disordered" evidence="9">
    <location>
        <begin position="864"/>
        <end position="886"/>
    </location>
</feature>
<dbReference type="EMBL" id="CACTIH010000159">
    <property type="protein sequence ID" value="CAA2955696.1"/>
    <property type="molecule type" value="Genomic_DNA"/>
</dbReference>
<dbReference type="GO" id="GO:0003677">
    <property type="term" value="F:DNA binding"/>
    <property type="evidence" value="ECO:0007669"/>
    <property type="project" value="UniProtKB-KW"/>
</dbReference>
<dbReference type="Pfam" id="PF05911">
    <property type="entry name" value="FPP"/>
    <property type="match status" value="1"/>
</dbReference>
<evidence type="ECO:0000256" key="1">
    <source>
        <dbReference type="ARBA" id="ARBA00004123"/>
    </source>
</evidence>
<feature type="domain" description="MBD" evidence="10">
    <location>
        <begin position="1001"/>
        <end position="1071"/>
    </location>
</feature>
<dbReference type="Pfam" id="PF01429">
    <property type="entry name" value="MBD"/>
    <property type="match status" value="1"/>
</dbReference>
<keyword evidence="7" id="KW-0539">Nucleus</keyword>
<evidence type="ECO:0000256" key="2">
    <source>
        <dbReference type="ARBA" id="ARBA00005921"/>
    </source>
</evidence>
<evidence type="ECO:0000256" key="5">
    <source>
        <dbReference type="ARBA" id="ARBA00023125"/>
    </source>
</evidence>
<evidence type="ECO:0000259" key="10">
    <source>
        <dbReference type="PROSITE" id="PS50982"/>
    </source>
</evidence>
<dbReference type="InterPro" id="IPR008587">
    <property type="entry name" value="FPP_plant"/>
</dbReference>
<feature type="coiled-coil region" evidence="8">
    <location>
        <begin position="153"/>
        <end position="229"/>
    </location>
</feature>
<dbReference type="AlphaFoldDB" id="A0A8S0PVS7"/>
<evidence type="ECO:0000256" key="9">
    <source>
        <dbReference type="SAM" id="MobiDB-lite"/>
    </source>
</evidence>
<dbReference type="SMART" id="SM00391">
    <property type="entry name" value="MBD"/>
    <property type="match status" value="1"/>
</dbReference>
<feature type="coiled-coil region" evidence="8">
    <location>
        <begin position="319"/>
        <end position="346"/>
    </location>
</feature>
<dbReference type="GO" id="GO:0005634">
    <property type="term" value="C:nucleus"/>
    <property type="evidence" value="ECO:0007669"/>
    <property type="project" value="UniProtKB-SubCell"/>
</dbReference>
<dbReference type="Gene3D" id="3.30.890.10">
    <property type="entry name" value="Methyl-cpg-binding Protein 2, Chain A"/>
    <property type="match status" value="1"/>
</dbReference>
<protein>
    <submittedName>
        <fullName evidence="11">Filament-like plant 7</fullName>
    </submittedName>
</protein>
<dbReference type="Gramene" id="OE9A015025T3">
    <property type="protein sequence ID" value="OE9A015025C3"/>
    <property type="gene ID" value="OE9A015025"/>
</dbReference>
<evidence type="ECO:0000256" key="8">
    <source>
        <dbReference type="SAM" id="Coils"/>
    </source>
</evidence>
<keyword evidence="4 8" id="KW-0175">Coiled coil</keyword>
<evidence type="ECO:0000256" key="6">
    <source>
        <dbReference type="ARBA" id="ARBA00023163"/>
    </source>
</evidence>
<dbReference type="PANTHER" id="PTHR31580">
    <property type="entry name" value="FILAMENT-LIKE PLANT PROTEIN 4"/>
    <property type="match status" value="1"/>
</dbReference>
<keyword evidence="6" id="KW-0804">Transcription</keyword>
<dbReference type="OrthoDB" id="1917992at2759"/>
<proteinExistence type="inferred from homology"/>
<keyword evidence="5" id="KW-0238">DNA-binding</keyword>
<name>A0A8S0PVS7_OLEEU</name>